<name>A0A6P7YAX6_9AMPH</name>
<dbReference type="Proteomes" id="UP000515156">
    <property type="component" value="Chromosome 6"/>
</dbReference>
<reference evidence="2" key="1">
    <citation type="submission" date="2025-08" db="UniProtKB">
        <authorList>
            <consortium name="RefSeq"/>
        </authorList>
    </citation>
    <scope>IDENTIFICATION</scope>
</reference>
<proteinExistence type="predicted"/>
<dbReference type="InParanoid" id="A0A6P7YAX6"/>
<organism evidence="1 2">
    <name type="scientific">Microcaecilia unicolor</name>
    <dbReference type="NCBI Taxonomy" id="1415580"/>
    <lineage>
        <taxon>Eukaryota</taxon>
        <taxon>Metazoa</taxon>
        <taxon>Chordata</taxon>
        <taxon>Craniata</taxon>
        <taxon>Vertebrata</taxon>
        <taxon>Euteleostomi</taxon>
        <taxon>Amphibia</taxon>
        <taxon>Gymnophiona</taxon>
        <taxon>Siphonopidae</taxon>
        <taxon>Microcaecilia</taxon>
    </lineage>
</organism>
<dbReference type="AlphaFoldDB" id="A0A6P7YAX6"/>
<evidence type="ECO:0000313" key="2">
    <source>
        <dbReference type="RefSeq" id="XP_030062193.1"/>
    </source>
</evidence>
<protein>
    <submittedName>
        <fullName evidence="2">Uncharacterized protein LOC115472178</fullName>
    </submittedName>
</protein>
<sequence length="241" mass="28231">MEGDRKSSGKTELEWAFQGKKDNCQPQKKTVGQIGDWTVKQLQRHEALKQRNFERAKSALEKRAVINLQRQEYFQSLLLPKINGKIAPQSSSVQIDLQKYDNFYLDSPHEKRSFTPVLTEVRPQSVRELSAVQPKVDFPYRLSCRSTPDRALRMQKPKPLDDTWKGKRIELQHLQKWLKPMRSIPSKKHGQFVLVKLKPSCPDVPKPTPIEKRLLEARFPNYEAWYCRRWQKHGEIPGMAD</sequence>
<keyword evidence="1" id="KW-1185">Reference proteome</keyword>
<dbReference type="GeneID" id="115472178"/>
<dbReference type="RefSeq" id="XP_030062193.1">
    <property type="nucleotide sequence ID" value="XM_030206333.1"/>
</dbReference>
<accession>A0A6P7YAX6</accession>
<dbReference type="OrthoDB" id="9903022at2759"/>
<evidence type="ECO:0000313" key="1">
    <source>
        <dbReference type="Proteomes" id="UP000515156"/>
    </source>
</evidence>
<dbReference type="KEGG" id="muo:115472178"/>
<gene>
    <name evidence="2" type="primary">LOC115472178</name>
</gene>